<feature type="binding site" evidence="12">
    <location>
        <position position="116"/>
    </location>
    <ligand>
        <name>ATP</name>
        <dbReference type="ChEBI" id="CHEBI:30616"/>
    </ligand>
</feature>
<dbReference type="InterPro" id="IPR028885">
    <property type="entry name" value="MOCS3/Uba4"/>
</dbReference>
<gene>
    <name evidence="12" type="primary">UBA4</name>
    <name evidence="15" type="ORF">M427DRAFT_99754</name>
</gene>
<dbReference type="AlphaFoldDB" id="A0A139ACP8"/>
<feature type="binding site" evidence="12">
    <location>
        <position position="228"/>
    </location>
    <ligand>
        <name>Zn(2+)</name>
        <dbReference type="ChEBI" id="CHEBI:29105"/>
    </ligand>
</feature>
<evidence type="ECO:0000256" key="8">
    <source>
        <dbReference type="ARBA" id="ARBA00022833"/>
    </source>
</evidence>
<dbReference type="GO" id="GO:0042802">
    <property type="term" value="F:identical protein binding"/>
    <property type="evidence" value="ECO:0007669"/>
    <property type="project" value="EnsemblFungi"/>
</dbReference>
<keyword evidence="10 12" id="KW-0511">Multifunctional enzyme</keyword>
<dbReference type="InterPro" id="IPR045886">
    <property type="entry name" value="ThiF/MoeB/HesA"/>
</dbReference>
<dbReference type="PANTHER" id="PTHR10953">
    <property type="entry name" value="UBIQUITIN-ACTIVATING ENZYME E1"/>
    <property type="match status" value="1"/>
</dbReference>
<dbReference type="EMBL" id="KQ965770">
    <property type="protein sequence ID" value="KXS14354.1"/>
    <property type="molecule type" value="Genomic_DNA"/>
</dbReference>
<reference evidence="15 16" key="1">
    <citation type="journal article" date="2015" name="Genome Biol. Evol.">
        <title>Phylogenomic analyses indicate that early fungi evolved digesting cell walls of algal ancestors of land plants.</title>
        <authorList>
            <person name="Chang Y."/>
            <person name="Wang S."/>
            <person name="Sekimoto S."/>
            <person name="Aerts A.L."/>
            <person name="Choi C."/>
            <person name="Clum A."/>
            <person name="LaButti K.M."/>
            <person name="Lindquist E.A."/>
            <person name="Yee Ngan C."/>
            <person name="Ohm R.A."/>
            <person name="Salamov A.A."/>
            <person name="Grigoriev I.V."/>
            <person name="Spatafora J.W."/>
            <person name="Berbee M.L."/>
        </authorList>
    </citation>
    <scope>NUCLEOTIDE SEQUENCE [LARGE SCALE GENOMIC DNA]</scope>
    <source>
        <strain evidence="15 16">JEL478</strain>
    </source>
</reference>
<name>A0A139ACP8_GONPJ</name>
<dbReference type="InterPro" id="IPR001763">
    <property type="entry name" value="Rhodanese-like_dom"/>
</dbReference>
<evidence type="ECO:0000256" key="13">
    <source>
        <dbReference type="SAM" id="MobiDB-lite"/>
    </source>
</evidence>
<dbReference type="OrthoDB" id="10261062at2759"/>
<dbReference type="GO" id="GO:0032447">
    <property type="term" value="P:protein urmylation"/>
    <property type="evidence" value="ECO:0007669"/>
    <property type="project" value="EnsemblFungi"/>
</dbReference>
<keyword evidence="16" id="KW-1185">Reference proteome</keyword>
<dbReference type="CDD" id="cd00757">
    <property type="entry name" value="ThiF_MoeB_HesA_family"/>
    <property type="match status" value="1"/>
</dbReference>
<evidence type="ECO:0000256" key="1">
    <source>
        <dbReference type="ARBA" id="ARBA00004514"/>
    </source>
</evidence>
<evidence type="ECO:0000256" key="4">
    <source>
        <dbReference type="ARBA" id="ARBA00022694"/>
    </source>
</evidence>
<feature type="active site" description="Glycyl thioester intermediate; for adenylyltransferase activity" evidence="12">
    <location>
        <position position="242"/>
    </location>
</feature>
<feature type="region of interest" description="Disordered" evidence="13">
    <location>
        <begin position="35"/>
        <end position="59"/>
    </location>
</feature>
<keyword evidence="5 12" id="KW-0479">Metal-binding</keyword>
<dbReference type="GO" id="GO:0034599">
    <property type="term" value="P:cellular response to oxidative stress"/>
    <property type="evidence" value="ECO:0007669"/>
    <property type="project" value="EnsemblFungi"/>
</dbReference>
<feature type="binding site" evidence="12">
    <location>
        <begin position="123"/>
        <end position="127"/>
    </location>
    <ligand>
        <name>ATP</name>
        <dbReference type="ChEBI" id="CHEBI:30616"/>
    </ligand>
</feature>
<feature type="binding site" evidence="12">
    <location>
        <position position="140"/>
    </location>
    <ligand>
        <name>ATP</name>
        <dbReference type="ChEBI" id="CHEBI:30616"/>
    </ligand>
</feature>
<dbReference type="UniPathway" id="UPA00988"/>
<evidence type="ECO:0000256" key="5">
    <source>
        <dbReference type="ARBA" id="ARBA00022723"/>
    </source>
</evidence>
<dbReference type="FunFam" id="3.40.50.720:FF:000033">
    <property type="entry name" value="Adenylyltransferase and sulfurtransferase MOCS3"/>
    <property type="match status" value="1"/>
</dbReference>
<comment type="cofactor">
    <cofactor evidence="12">
        <name>Zn(2+)</name>
        <dbReference type="ChEBI" id="CHEBI:29105"/>
    </cofactor>
    <text evidence="12">Binds 1 zinc ion per subunit.</text>
</comment>
<dbReference type="Pfam" id="PF00581">
    <property type="entry name" value="Rhodanese"/>
    <property type="match status" value="1"/>
</dbReference>
<comment type="similarity">
    <text evidence="12">In the N-terminal section; belongs to the HesA/MoeB/ThiF family. UBA4 subfamily.</text>
</comment>
<comment type="pathway">
    <text evidence="12">tRNA modification; 5-methoxycarbonylmethyl-2-thiouridine-tRNA biosynthesis.</text>
</comment>
<keyword evidence="2 12" id="KW-0963">Cytoplasm</keyword>
<evidence type="ECO:0000256" key="3">
    <source>
        <dbReference type="ARBA" id="ARBA00022679"/>
    </source>
</evidence>
<dbReference type="GO" id="GO:0005524">
    <property type="term" value="F:ATP binding"/>
    <property type="evidence" value="ECO:0007669"/>
    <property type="project" value="UniProtKB-KW"/>
</dbReference>
<dbReference type="InterPro" id="IPR035985">
    <property type="entry name" value="Ubiquitin-activating_enz"/>
</dbReference>
<dbReference type="GO" id="GO:0070566">
    <property type="term" value="F:adenylyltransferase activity"/>
    <property type="evidence" value="ECO:0007669"/>
    <property type="project" value="EnsemblFungi"/>
</dbReference>
<keyword evidence="7" id="KW-0833">Ubl conjugation pathway</keyword>
<keyword evidence="4 12" id="KW-0819">tRNA processing</keyword>
<comment type="subcellular location">
    <subcellularLocation>
        <location evidence="1">Cytoplasm</location>
        <location evidence="1">Cytosol</location>
    </subcellularLocation>
</comment>
<feature type="binding site" evidence="12">
    <location>
        <position position="95"/>
    </location>
    <ligand>
        <name>ATP</name>
        <dbReference type="ChEBI" id="CHEBI:30616"/>
    </ligand>
</feature>
<evidence type="ECO:0000313" key="15">
    <source>
        <dbReference type="EMBL" id="KXS14354.1"/>
    </source>
</evidence>
<keyword evidence="3 12" id="KW-0808">Transferase</keyword>
<dbReference type="Proteomes" id="UP000070544">
    <property type="component" value="Unassembled WGS sequence"/>
</dbReference>
<dbReference type="Gene3D" id="3.40.250.10">
    <property type="entry name" value="Rhodanese-like domain"/>
    <property type="match status" value="1"/>
</dbReference>
<dbReference type="OMA" id="IPDVGMD"/>
<keyword evidence="6 12" id="KW-0547">Nucleotide-binding</keyword>
<evidence type="ECO:0000256" key="2">
    <source>
        <dbReference type="ARBA" id="ARBA00022490"/>
    </source>
</evidence>
<evidence type="ECO:0000256" key="9">
    <source>
        <dbReference type="ARBA" id="ARBA00022840"/>
    </source>
</evidence>
<dbReference type="Gene3D" id="3.40.50.720">
    <property type="entry name" value="NAD(P)-binding Rossmann-like Domain"/>
    <property type="match status" value="1"/>
</dbReference>
<protein>
    <recommendedName>
        <fullName evidence="11">Needs CLA4 to survive protein 3</fullName>
    </recommendedName>
</protein>
<keyword evidence="15" id="KW-0548">Nucleotidyltransferase</keyword>
<evidence type="ECO:0000256" key="12">
    <source>
        <dbReference type="HAMAP-Rule" id="MF_03049"/>
    </source>
</evidence>
<dbReference type="GO" id="GO:0001403">
    <property type="term" value="P:invasive growth in response to glucose limitation"/>
    <property type="evidence" value="ECO:0007669"/>
    <property type="project" value="EnsemblFungi"/>
</dbReference>
<evidence type="ECO:0000313" key="16">
    <source>
        <dbReference type="Proteomes" id="UP000070544"/>
    </source>
</evidence>
<evidence type="ECO:0000256" key="6">
    <source>
        <dbReference type="ARBA" id="ARBA00022741"/>
    </source>
</evidence>
<dbReference type="SUPFAM" id="SSF69572">
    <property type="entry name" value="Activating enzymes of the ubiquitin-like proteins"/>
    <property type="match status" value="1"/>
</dbReference>
<feature type="binding site" evidence="12">
    <location>
        <begin position="184"/>
        <end position="185"/>
    </location>
    <ligand>
        <name>ATP</name>
        <dbReference type="ChEBI" id="CHEBI:30616"/>
    </ligand>
</feature>
<sequence>MTAESPDATIERLLAENERLRQRLSAIEGLSGPRIDKTALDRSSSPNDTPTRKKKAKLSRNDIHRYSRHLLLPEISVEGQLGIVNSSMLVVGAGGLGSPACLYLASAGVGRIGVVDYDEVEVSNLQRQVIHDEERVGLSKSTSATIAMTRINSQIECIAYNYLLDRSTALDLIKQYDIVLDCSDNPPTRYLLNDACVLAGKPLVSGAALRFEGQLTVYNHHGSPCYRCVFPAPPPPETVTNCGDGGVFGPVTGIVGTIQALEALKIAAGVEPAYCGKLLMVDAMSGAFRTIRLRGKRKECVACGDGATLTGLETDYEMWCGMKANDKTQSLAVLKQEDRISVDAYNRVRVAKTPHVLIDTRPLVQTKICALDNSLNIPIDELESRLSEVEEAVHAGQGELPVYCICRRGNDSQLAVQHIRTKFPSLAVVKDVEGGLEAWRRKVDPEWPEY</sequence>
<dbReference type="SMART" id="SM00450">
    <property type="entry name" value="RHOD"/>
    <property type="match status" value="1"/>
</dbReference>
<dbReference type="HAMAP" id="MF_03049">
    <property type="entry name" value="MOCS3_Uba4"/>
    <property type="match status" value="1"/>
</dbReference>
<organism evidence="15 16">
    <name type="scientific">Gonapodya prolifera (strain JEL478)</name>
    <name type="common">Monoblepharis prolifera</name>
    <dbReference type="NCBI Taxonomy" id="1344416"/>
    <lineage>
        <taxon>Eukaryota</taxon>
        <taxon>Fungi</taxon>
        <taxon>Fungi incertae sedis</taxon>
        <taxon>Chytridiomycota</taxon>
        <taxon>Chytridiomycota incertae sedis</taxon>
        <taxon>Monoblepharidomycetes</taxon>
        <taxon>Monoblepharidales</taxon>
        <taxon>Gonapodyaceae</taxon>
        <taxon>Gonapodya</taxon>
    </lineage>
</organism>
<dbReference type="GO" id="GO:2000220">
    <property type="term" value="P:regulation of pseudohyphal growth"/>
    <property type="evidence" value="ECO:0007669"/>
    <property type="project" value="EnsemblFungi"/>
</dbReference>
<evidence type="ECO:0000256" key="11">
    <source>
        <dbReference type="ARBA" id="ARBA00075323"/>
    </source>
</evidence>
<feature type="domain" description="Rhodanese" evidence="14">
    <location>
        <begin position="351"/>
        <end position="448"/>
    </location>
</feature>
<dbReference type="GO" id="GO:0002143">
    <property type="term" value="P:tRNA wobble position uridine thiolation"/>
    <property type="evidence" value="ECO:0007669"/>
    <property type="project" value="EnsemblFungi"/>
</dbReference>
<dbReference type="STRING" id="1344416.A0A139ACP8"/>
<dbReference type="InterPro" id="IPR036873">
    <property type="entry name" value="Rhodanese-like_dom_sf"/>
</dbReference>
<dbReference type="InterPro" id="IPR000594">
    <property type="entry name" value="ThiF_NAD_FAD-bd"/>
</dbReference>
<accession>A0A139ACP8</accession>
<dbReference type="PROSITE" id="PS50206">
    <property type="entry name" value="RHODANESE_3"/>
    <property type="match status" value="1"/>
</dbReference>
<dbReference type="GO" id="GO:0042292">
    <property type="term" value="F:URM1 activating enzyme activity"/>
    <property type="evidence" value="ECO:0007669"/>
    <property type="project" value="EnsemblFungi"/>
</dbReference>
<dbReference type="GO" id="GO:0005829">
    <property type="term" value="C:cytosol"/>
    <property type="evidence" value="ECO:0007669"/>
    <property type="project" value="UniProtKB-SubCell"/>
</dbReference>
<dbReference type="PANTHER" id="PTHR10953:SF102">
    <property type="entry name" value="ADENYLYLTRANSFERASE AND SULFURTRANSFERASE MOCS3"/>
    <property type="match status" value="1"/>
</dbReference>
<dbReference type="GO" id="GO:0046872">
    <property type="term" value="F:metal ion binding"/>
    <property type="evidence" value="ECO:0007669"/>
    <property type="project" value="UniProtKB-KW"/>
</dbReference>
<keyword evidence="8 12" id="KW-0862">Zinc</keyword>
<feature type="binding site" evidence="12">
    <location>
        <position position="300"/>
    </location>
    <ligand>
        <name>Zn(2+)</name>
        <dbReference type="ChEBI" id="CHEBI:29105"/>
    </ligand>
</feature>
<proteinExistence type="inferred from homology"/>
<dbReference type="Pfam" id="PF00899">
    <property type="entry name" value="ThiF"/>
    <property type="match status" value="1"/>
</dbReference>
<keyword evidence="9 12" id="KW-0067">ATP-binding</keyword>
<feature type="active site" description="Cysteine persulfide intermediate; for sulfurtransferase activity" evidence="12">
    <location>
        <position position="406"/>
    </location>
</feature>
<dbReference type="NCBIfam" id="NF004281">
    <property type="entry name" value="PRK05690.1"/>
    <property type="match status" value="1"/>
</dbReference>
<evidence type="ECO:0000256" key="10">
    <source>
        <dbReference type="ARBA" id="ARBA00023268"/>
    </source>
</evidence>
<evidence type="ECO:0000256" key="7">
    <source>
        <dbReference type="ARBA" id="ARBA00022786"/>
    </source>
</evidence>
<dbReference type="GO" id="GO:0004792">
    <property type="term" value="F:thiosulfate-cyanide sulfurtransferase activity"/>
    <property type="evidence" value="ECO:0007669"/>
    <property type="project" value="EnsemblFungi"/>
</dbReference>
<evidence type="ECO:0000259" key="14">
    <source>
        <dbReference type="PROSITE" id="PS50206"/>
    </source>
</evidence>
<dbReference type="FunFam" id="3.40.250.10:FF:000014">
    <property type="entry name" value="Adenylyltransferase and sulfurtransferase MOCS3"/>
    <property type="match status" value="1"/>
</dbReference>
<feature type="binding site" evidence="12">
    <location>
        <position position="225"/>
    </location>
    <ligand>
        <name>Zn(2+)</name>
        <dbReference type="ChEBI" id="CHEBI:29105"/>
    </ligand>
</feature>
<feature type="binding site" evidence="12">
    <location>
        <position position="303"/>
    </location>
    <ligand>
        <name>Zn(2+)</name>
        <dbReference type="ChEBI" id="CHEBI:29105"/>
    </ligand>
</feature>
<dbReference type="GO" id="GO:0007114">
    <property type="term" value="P:cell budding"/>
    <property type="evidence" value="ECO:0007669"/>
    <property type="project" value="EnsemblFungi"/>
</dbReference>